<dbReference type="SUPFAM" id="SSF53706">
    <property type="entry name" value="Formate dehydrogenase/DMSO reductase, domains 1-3"/>
    <property type="match status" value="1"/>
</dbReference>
<dbReference type="RefSeq" id="WP_413781473.1">
    <property type="nucleotide sequence ID" value="NZ_JAUOZS010000001.1"/>
</dbReference>
<dbReference type="PANTHER" id="PTHR43742">
    <property type="entry name" value="TRIMETHYLAMINE-N-OXIDE REDUCTASE"/>
    <property type="match status" value="1"/>
</dbReference>
<protein>
    <submittedName>
        <fullName evidence="10">Molybdopterin-dependent oxidoreductase</fullName>
    </submittedName>
</protein>
<dbReference type="SMART" id="SM00926">
    <property type="entry name" value="Molybdop_Fe4S4"/>
    <property type="match status" value="1"/>
</dbReference>
<evidence type="ECO:0000256" key="8">
    <source>
        <dbReference type="ARBA" id="ARBA00023014"/>
    </source>
</evidence>
<evidence type="ECO:0000256" key="7">
    <source>
        <dbReference type="ARBA" id="ARBA00023004"/>
    </source>
</evidence>
<organism evidence="10 11">
    <name type="scientific">Anaeroselena agilis</name>
    <dbReference type="NCBI Taxonomy" id="3063788"/>
    <lineage>
        <taxon>Bacteria</taxon>
        <taxon>Bacillati</taxon>
        <taxon>Bacillota</taxon>
        <taxon>Negativicutes</taxon>
        <taxon>Acetonemataceae</taxon>
        <taxon>Anaeroselena</taxon>
    </lineage>
</organism>
<keyword evidence="5" id="KW-0732">Signal</keyword>
<dbReference type="Pfam" id="PF00384">
    <property type="entry name" value="Molybdopterin"/>
    <property type="match status" value="1"/>
</dbReference>
<evidence type="ECO:0000256" key="1">
    <source>
        <dbReference type="ARBA" id="ARBA00010312"/>
    </source>
</evidence>
<dbReference type="SUPFAM" id="SSF50692">
    <property type="entry name" value="ADC-like"/>
    <property type="match status" value="1"/>
</dbReference>
<accession>A0ABU3P1U0</accession>
<keyword evidence="8" id="KW-0411">Iron-sulfur</keyword>
<keyword evidence="6" id="KW-0560">Oxidoreductase</keyword>
<keyword evidence="3" id="KW-0500">Molybdenum</keyword>
<dbReference type="Gene3D" id="3.30.2070.10">
    <property type="entry name" value="Formate dehydrogenase/DMSO reductase"/>
    <property type="match status" value="1"/>
</dbReference>
<dbReference type="InterPro" id="IPR009010">
    <property type="entry name" value="Asp_de-COase-like_dom_sf"/>
</dbReference>
<dbReference type="Pfam" id="PF01568">
    <property type="entry name" value="Molydop_binding"/>
    <property type="match status" value="1"/>
</dbReference>
<gene>
    <name evidence="10" type="ORF">Q4T40_17380</name>
</gene>
<evidence type="ECO:0000313" key="10">
    <source>
        <dbReference type="EMBL" id="MDT8903011.1"/>
    </source>
</evidence>
<feature type="domain" description="4Fe-4S Mo/W bis-MGD-type" evidence="9">
    <location>
        <begin position="42"/>
        <end position="98"/>
    </location>
</feature>
<dbReference type="InterPro" id="IPR006963">
    <property type="entry name" value="Mopterin_OxRdtase_4Fe-4S_dom"/>
</dbReference>
<keyword evidence="2" id="KW-0004">4Fe-4S</keyword>
<evidence type="ECO:0000313" key="11">
    <source>
        <dbReference type="Proteomes" id="UP001254848"/>
    </source>
</evidence>
<evidence type="ECO:0000259" key="9">
    <source>
        <dbReference type="PROSITE" id="PS51669"/>
    </source>
</evidence>
<dbReference type="Proteomes" id="UP001254848">
    <property type="component" value="Unassembled WGS sequence"/>
</dbReference>
<dbReference type="InterPro" id="IPR006657">
    <property type="entry name" value="MoPterin_dinucl-bd_dom"/>
</dbReference>
<evidence type="ECO:0000256" key="4">
    <source>
        <dbReference type="ARBA" id="ARBA00022723"/>
    </source>
</evidence>
<dbReference type="EMBL" id="JAUOZS010000001">
    <property type="protein sequence ID" value="MDT8903011.1"/>
    <property type="molecule type" value="Genomic_DNA"/>
</dbReference>
<evidence type="ECO:0000256" key="2">
    <source>
        <dbReference type="ARBA" id="ARBA00022485"/>
    </source>
</evidence>
<dbReference type="InterPro" id="IPR050612">
    <property type="entry name" value="Prok_Mopterin_Oxidored"/>
</dbReference>
<keyword evidence="4" id="KW-0479">Metal-binding</keyword>
<evidence type="ECO:0000256" key="3">
    <source>
        <dbReference type="ARBA" id="ARBA00022505"/>
    </source>
</evidence>
<dbReference type="PANTHER" id="PTHR43742:SF9">
    <property type="entry name" value="TETRATHIONATE REDUCTASE SUBUNIT A"/>
    <property type="match status" value="1"/>
</dbReference>
<name>A0ABU3P1U0_9FIRM</name>
<proteinExistence type="inferred from homology"/>
<dbReference type="Gene3D" id="2.40.40.20">
    <property type="match status" value="1"/>
</dbReference>
<dbReference type="Gene3D" id="2.20.25.90">
    <property type="entry name" value="ADC-like domains"/>
    <property type="match status" value="1"/>
</dbReference>
<dbReference type="Gene3D" id="3.40.50.740">
    <property type="match status" value="1"/>
</dbReference>
<dbReference type="InterPro" id="IPR006656">
    <property type="entry name" value="Mopterin_OxRdtase"/>
</dbReference>
<dbReference type="InterPro" id="IPR006311">
    <property type="entry name" value="TAT_signal"/>
</dbReference>
<reference evidence="10 11" key="1">
    <citation type="submission" date="2023-07" db="EMBL/GenBank/DDBJ databases">
        <title>The novel representative of Negativicutes class, Anaeroselena agilis gen. nov. sp. nov.</title>
        <authorList>
            <person name="Prokofeva M.I."/>
            <person name="Elcheninov A.G."/>
            <person name="Klyukina A."/>
            <person name="Kublanov I.V."/>
            <person name="Frolov E.N."/>
            <person name="Podosokorskaya O.A."/>
        </authorList>
    </citation>
    <scope>NUCLEOTIDE SEQUENCE [LARGE SCALE GENOMIC DNA]</scope>
    <source>
        <strain evidence="10 11">4137-cl</strain>
    </source>
</reference>
<comment type="similarity">
    <text evidence="1">Belongs to the prokaryotic molybdopterin-containing oxidoreductase family.</text>
</comment>
<dbReference type="Pfam" id="PF04879">
    <property type="entry name" value="Molybdop_Fe4S4"/>
    <property type="match status" value="1"/>
</dbReference>
<evidence type="ECO:0000256" key="5">
    <source>
        <dbReference type="ARBA" id="ARBA00022729"/>
    </source>
</evidence>
<comment type="caution">
    <text evidence="10">The sequence shown here is derived from an EMBL/GenBank/DDBJ whole genome shotgun (WGS) entry which is preliminary data.</text>
</comment>
<dbReference type="PROSITE" id="PS51669">
    <property type="entry name" value="4FE4S_MOW_BIS_MGD"/>
    <property type="match status" value="1"/>
</dbReference>
<sequence>MWANKFPRRTFLKATAATAAAVGVGDVFSIGEWMKQANAAPVTKIPSLCETCSAACGMWVHVKNGRIWKVTGQKDHSQSKGRICARGHAGIAMAYHKDRITHPMKRIADNHFVPITWEQAYGEIAAKLKTVLKEHGPEKVFFSHNPRPTNKFYWPRLMAAVGSSTIQSHHSMCSTGRDVAYKWTTGGMATADIGKTKYIVFLGRNYVEGLSPSTAANMEAAHARGVTMIVVDPRHSNACLFASQWVPIRPGTDLALLLAIANVLLAENLYDKEFVDEWCVGFDEFRQGMKQYTPEWASTMTDIPAETIYAIARGLGNNRPASCIEQGYKAPNGCNYANGTQMFRMVACVNALLGNYGKDGGMKFSNPPKAGSLDAKKYPAPPKPKAARCDGAGIKGEFPLCQTSQGIVHLMPQRALEGKAKAGFLYRINVARNAPGPELLTKGYKALDLLVVCDVKWSETALCAHYILPECCPAEREDLPAVVSSTVTMRTAAIGLVHSECKPLSQIVTEFAGYIGAAKYFNFTQDDVANAIIKPLGVKLDELRVKGTIKVKAPAPKPLSFKTKSKKVELYCKAFADHGFAPVPQWEPPYSKAGKDTFVLIHGKQGFMSHTVTASDPYLLAIARRDGLERLWINADRAQKMGIKDGDLVEVASPQAKGRVRVKVTERVHPEAAYLPAGYGRLVPFLKTGVGFGISPNDFTPSRAEAISGHAMMMEVLVTVRKVGE</sequence>
<dbReference type="PROSITE" id="PS51318">
    <property type="entry name" value="TAT"/>
    <property type="match status" value="1"/>
</dbReference>
<keyword evidence="7" id="KW-0408">Iron</keyword>
<keyword evidence="11" id="KW-1185">Reference proteome</keyword>
<dbReference type="Gene3D" id="3.40.228.10">
    <property type="entry name" value="Dimethylsulfoxide Reductase, domain 2"/>
    <property type="match status" value="1"/>
</dbReference>
<evidence type="ECO:0000256" key="6">
    <source>
        <dbReference type="ARBA" id="ARBA00023002"/>
    </source>
</evidence>